<proteinExistence type="predicted"/>
<evidence type="ECO:0000313" key="1">
    <source>
        <dbReference type="EMBL" id="CAD8076708.1"/>
    </source>
</evidence>
<dbReference type="Proteomes" id="UP000692954">
    <property type="component" value="Unassembled WGS sequence"/>
</dbReference>
<reference evidence="1" key="1">
    <citation type="submission" date="2021-01" db="EMBL/GenBank/DDBJ databases">
        <authorList>
            <consortium name="Genoscope - CEA"/>
            <person name="William W."/>
        </authorList>
    </citation>
    <scope>NUCLEOTIDE SEQUENCE</scope>
</reference>
<evidence type="ECO:0000313" key="2">
    <source>
        <dbReference type="Proteomes" id="UP000692954"/>
    </source>
</evidence>
<dbReference type="OrthoDB" id="300278at2759"/>
<sequence>MAEQFNGSFIKQSEEIIQQKKEEILQFFDQKGYKPNTVFNDQLWFFPEINKAQDHILWRIINDTIGYDYNKDRHLETDQTIDTFVQRLLDEAKMIHLKIVDFKKNLDYLKDELVNFEKFTKIIEANKTEYNQENAFVISYVDEMNQISEIGKFYNLKYKIVTVNKNYQLLYPENSNRSTYISNDNSIDSITLVVMGQRFDKNLGDFRKSLEEDYKELAQIKISIQDIYQLLRPRHFALPTIPQCYLIVNYKDQSLDAPFCENVTINLRFDLRLSYLNRIEIIKVQKKYKTELIERFDEKIQKELGYMQQLLLPFKSELKFHYVPAKGIGLESDFKNDNTDENYNNKEEIGPLKDRESCCLIF</sequence>
<dbReference type="AlphaFoldDB" id="A0A8S1M7U3"/>
<accession>A0A8S1M7U3</accession>
<dbReference type="EMBL" id="CAJJDN010000035">
    <property type="protein sequence ID" value="CAD8076708.1"/>
    <property type="molecule type" value="Genomic_DNA"/>
</dbReference>
<keyword evidence="2" id="KW-1185">Reference proteome</keyword>
<gene>
    <name evidence="1" type="ORF">PSON_ATCC_30995.1.T0350129</name>
</gene>
<protein>
    <submittedName>
        <fullName evidence="1">Uncharacterized protein</fullName>
    </submittedName>
</protein>
<name>A0A8S1M7U3_9CILI</name>
<organism evidence="1 2">
    <name type="scientific">Paramecium sonneborni</name>
    <dbReference type="NCBI Taxonomy" id="65129"/>
    <lineage>
        <taxon>Eukaryota</taxon>
        <taxon>Sar</taxon>
        <taxon>Alveolata</taxon>
        <taxon>Ciliophora</taxon>
        <taxon>Intramacronucleata</taxon>
        <taxon>Oligohymenophorea</taxon>
        <taxon>Peniculida</taxon>
        <taxon>Parameciidae</taxon>
        <taxon>Paramecium</taxon>
    </lineage>
</organism>
<comment type="caution">
    <text evidence="1">The sequence shown here is derived from an EMBL/GenBank/DDBJ whole genome shotgun (WGS) entry which is preliminary data.</text>
</comment>